<comment type="caution">
    <text evidence="2">The sequence shown here is derived from an EMBL/GenBank/DDBJ whole genome shotgun (WGS) entry which is preliminary data.</text>
</comment>
<dbReference type="Pfam" id="PF22036">
    <property type="entry name" value="MoaF_like"/>
    <property type="match status" value="1"/>
</dbReference>
<evidence type="ECO:0000313" key="2">
    <source>
        <dbReference type="EMBL" id="CAB9525113.1"/>
    </source>
</evidence>
<dbReference type="Gene3D" id="2.40.128.20">
    <property type="match status" value="1"/>
</dbReference>
<organism evidence="2 3">
    <name type="scientific">Seminavis robusta</name>
    <dbReference type="NCBI Taxonomy" id="568900"/>
    <lineage>
        <taxon>Eukaryota</taxon>
        <taxon>Sar</taxon>
        <taxon>Stramenopiles</taxon>
        <taxon>Ochrophyta</taxon>
        <taxon>Bacillariophyta</taxon>
        <taxon>Bacillariophyceae</taxon>
        <taxon>Bacillariophycidae</taxon>
        <taxon>Naviculales</taxon>
        <taxon>Naviculaceae</taxon>
        <taxon>Seminavis</taxon>
    </lineage>
</organism>
<dbReference type="InterPro" id="IPR012674">
    <property type="entry name" value="Calycin"/>
</dbReference>
<gene>
    <name evidence="2" type="ORF">SEMRO_1632_G287280.1</name>
</gene>
<accession>A0A9N8HRW5</accession>
<feature type="domain" description="MoaF-like" evidence="1">
    <location>
        <begin position="24"/>
        <end position="88"/>
    </location>
</feature>
<reference evidence="2" key="1">
    <citation type="submission" date="2020-06" db="EMBL/GenBank/DDBJ databases">
        <authorList>
            <consortium name="Plant Systems Biology data submission"/>
        </authorList>
    </citation>
    <scope>NUCLEOTIDE SEQUENCE</scope>
    <source>
        <strain evidence="2">D6</strain>
    </source>
</reference>
<sequence length="113" mass="12622">MTSKDLVGRPFTIQYESEHSKDLYSFEIKNDKKIAWKRIGGTDVGKGDEEDYVMTQLTDKKILITWIEADGLGLSNVLDFDEGTCLTHGNNGRAVWKHNGKLAFVENGAQSAN</sequence>
<name>A0A9N8HRW5_9STRA</name>
<evidence type="ECO:0000259" key="1">
    <source>
        <dbReference type="Pfam" id="PF22036"/>
    </source>
</evidence>
<dbReference type="InterPro" id="IPR053892">
    <property type="entry name" value="MoaF-like"/>
</dbReference>
<proteinExistence type="predicted"/>
<evidence type="ECO:0000313" key="3">
    <source>
        <dbReference type="Proteomes" id="UP001153069"/>
    </source>
</evidence>
<keyword evidence="3" id="KW-1185">Reference proteome</keyword>
<dbReference type="Proteomes" id="UP001153069">
    <property type="component" value="Unassembled WGS sequence"/>
</dbReference>
<dbReference type="AlphaFoldDB" id="A0A9N8HRW5"/>
<dbReference type="EMBL" id="CAICTM010001630">
    <property type="protein sequence ID" value="CAB9525113.1"/>
    <property type="molecule type" value="Genomic_DNA"/>
</dbReference>
<protein>
    <recommendedName>
        <fullName evidence="1">MoaF-like domain-containing protein</fullName>
    </recommendedName>
</protein>